<dbReference type="InterPro" id="IPR016151">
    <property type="entry name" value="DNA_mismatch_repair_MutS_N"/>
</dbReference>
<feature type="region of interest" description="Disordered" evidence="1">
    <location>
        <begin position="366"/>
        <end position="394"/>
    </location>
</feature>
<evidence type="ECO:0000256" key="1">
    <source>
        <dbReference type="SAM" id="MobiDB-lite"/>
    </source>
</evidence>
<accession>A0A0K3C5X7</accession>
<keyword evidence="3" id="KW-1185">Reference proteome</keyword>
<evidence type="ECO:0000313" key="2">
    <source>
        <dbReference type="EMBL" id="CTR05099.1"/>
    </source>
</evidence>
<protein>
    <submittedName>
        <fullName evidence="2">FGENESH: predicted gene_2.129 protein</fullName>
    </submittedName>
</protein>
<sequence>MSRTVNLTARAAARYQPGFSAYNLNATQFHSGQSAPRRAPFTVPTPIRLNLSKPAGPRNHGSFGSVEIALCLHAKTNSYPSKFVQKVPATVGSWDHYLWRGDSLDELFGIKCTWKDFGIVTPGGEEKKLLFLLKPFDSNQHRLLNAVMYGCRLRLIDFTIELKPTPVTSRPVGVMRVRIGSHPFIVERWEKLEGNLFSIEKHDELVNTLRELATVLPSTPTRVQQMLNRPPRFNLLKVLKPDGPAIDWSWIERADDEGFKLPDTFLESLSPLHKAYWKLRQIRPDLVVLVEQGQSVSLYHDQTSFASALGIAVATTHRDSLKYAPVPVWRAAELQTVLKLHFGVASCVLDLDEGSWIDVDYSEVARDDEPMQDEDEDAQEERLEEFDSYPVPWRSDMEALAVEEEREVKEAQEAQMEEG</sequence>
<dbReference type="SUPFAM" id="SSF55271">
    <property type="entry name" value="DNA repair protein MutS, domain I"/>
    <property type="match status" value="1"/>
</dbReference>
<name>A0A0K3C5X7_RHOTO</name>
<dbReference type="EMBL" id="CWKI01000002">
    <property type="protein sequence ID" value="CTR05099.1"/>
    <property type="molecule type" value="Genomic_DNA"/>
</dbReference>
<gene>
    <name evidence="2" type="primary">FGENESH: predicted gene_2.129</name>
    <name evidence="2" type="ORF">BN2166_0009600</name>
</gene>
<organism evidence="2 3">
    <name type="scientific">Rhodotorula toruloides</name>
    <name type="common">Yeast</name>
    <name type="synonym">Rhodosporidium toruloides</name>
    <dbReference type="NCBI Taxonomy" id="5286"/>
    <lineage>
        <taxon>Eukaryota</taxon>
        <taxon>Fungi</taxon>
        <taxon>Dikarya</taxon>
        <taxon>Basidiomycota</taxon>
        <taxon>Pucciniomycotina</taxon>
        <taxon>Microbotryomycetes</taxon>
        <taxon>Sporidiobolales</taxon>
        <taxon>Sporidiobolaceae</taxon>
        <taxon>Rhodotorula</taxon>
    </lineage>
</organism>
<dbReference type="GO" id="GO:0030983">
    <property type="term" value="F:mismatched DNA binding"/>
    <property type="evidence" value="ECO:0007669"/>
    <property type="project" value="InterPro"/>
</dbReference>
<evidence type="ECO:0000313" key="3">
    <source>
        <dbReference type="Proteomes" id="UP000199069"/>
    </source>
</evidence>
<reference evidence="2 3" key="1">
    <citation type="submission" date="2015-07" db="EMBL/GenBank/DDBJ databases">
        <authorList>
            <person name="Cajimat M.N.B."/>
            <person name="Milazzo M.L."/>
            <person name="Fulhorst C.F."/>
        </authorList>
    </citation>
    <scope>NUCLEOTIDE SEQUENCE [LARGE SCALE GENOMIC DNA]</scope>
    <source>
        <strain evidence="2">Single colony</strain>
    </source>
</reference>
<dbReference type="Proteomes" id="UP000199069">
    <property type="component" value="Unassembled WGS sequence"/>
</dbReference>
<dbReference type="AlphaFoldDB" id="A0A0K3C5X7"/>
<proteinExistence type="predicted"/>
<dbReference type="GO" id="GO:0006298">
    <property type="term" value="P:mismatch repair"/>
    <property type="evidence" value="ECO:0007669"/>
    <property type="project" value="InterPro"/>
</dbReference>
<feature type="compositionally biased region" description="Acidic residues" evidence="1">
    <location>
        <begin position="370"/>
        <end position="387"/>
    </location>
</feature>
<dbReference type="GO" id="GO:0005524">
    <property type="term" value="F:ATP binding"/>
    <property type="evidence" value="ECO:0007669"/>
    <property type="project" value="InterPro"/>
</dbReference>